<evidence type="ECO:0000256" key="14">
    <source>
        <dbReference type="ARBA" id="ARBA00046595"/>
    </source>
</evidence>
<dbReference type="PROSITE" id="PS00941">
    <property type="entry name" value="CARBOXYLESTERASE_B_2"/>
    <property type="match status" value="1"/>
</dbReference>
<keyword evidence="13" id="KW-0325">Glycoprotein</keyword>
<feature type="disulfide bond" evidence="15">
    <location>
        <begin position="568"/>
        <end position="588"/>
    </location>
</feature>
<dbReference type="PROSITE" id="PS51162">
    <property type="entry name" value="THYROGLOBULIN_1_2"/>
    <property type="match status" value="6"/>
</dbReference>
<proteinExistence type="inferred from homology"/>
<comment type="subunit">
    <text evidence="14">Monomer. Homodimer (via ChEL region); occurs in the endoplasmic reticulum and is required for export to the Golgi apparatus. Homooligomer; disulfide-linked; stored in this form in the thyroid follicle lumen.</text>
</comment>
<dbReference type="SMART" id="SM01411">
    <property type="entry name" value="Ephrin_rec_like"/>
    <property type="match status" value="1"/>
</dbReference>
<keyword evidence="4" id="KW-0964">Secreted</keyword>
<dbReference type="InterPro" id="IPR011641">
    <property type="entry name" value="Tyr-kin_ephrin_A/B_rcpt-like"/>
</dbReference>
<dbReference type="InterPro" id="IPR002018">
    <property type="entry name" value="CarbesteraseB"/>
</dbReference>
<evidence type="ECO:0000256" key="17">
    <source>
        <dbReference type="SAM" id="SignalP"/>
    </source>
</evidence>
<dbReference type="Pfam" id="PF00135">
    <property type="entry name" value="COesterase"/>
    <property type="match status" value="1"/>
</dbReference>
<dbReference type="Gene3D" id="2.10.50.10">
    <property type="entry name" value="Tumor Necrosis Factor Receptor, subunit A, domain 2"/>
    <property type="match status" value="1"/>
</dbReference>
<dbReference type="FunFam" id="3.40.50.1820:FF:000127">
    <property type="entry name" value="Thyroglobulin"/>
    <property type="match status" value="1"/>
</dbReference>
<feature type="domain" description="Thyroglobulin type-1" evidence="18">
    <location>
        <begin position="157"/>
        <end position="258"/>
    </location>
</feature>
<evidence type="ECO:0000256" key="7">
    <source>
        <dbReference type="ARBA" id="ARBA00022653"/>
    </source>
</evidence>
<dbReference type="Pfam" id="PF00086">
    <property type="entry name" value="Thyroglobulin_1"/>
    <property type="match status" value="5"/>
</dbReference>
<gene>
    <name evidence="19" type="primary">TG</name>
</gene>
<dbReference type="InterPro" id="IPR029058">
    <property type="entry name" value="AB_hydrolase_fold"/>
</dbReference>
<protein>
    <recommendedName>
        <fullName evidence="3">Thyroglobulin</fullName>
    </recommendedName>
</protein>
<feature type="domain" description="Thyroglobulin type-1" evidence="18">
    <location>
        <begin position="535"/>
        <end position="588"/>
    </location>
</feature>
<evidence type="ECO:0000256" key="16">
    <source>
        <dbReference type="SAM" id="MobiDB-lite"/>
    </source>
</evidence>
<dbReference type="GO" id="GO:0005179">
    <property type="term" value="F:hormone activity"/>
    <property type="evidence" value="ECO:0007669"/>
    <property type="project" value="UniProtKB-KW"/>
</dbReference>
<feature type="domain" description="Thyroglobulin type-1" evidence="18">
    <location>
        <begin position="94"/>
        <end position="156"/>
    </location>
</feature>
<dbReference type="InterPro" id="IPR036857">
    <property type="entry name" value="Thyroglobulin_1_sf"/>
</dbReference>
<sequence length="1983" mass="215472">MMSLVQISFMLLCYLCLSEGKISEYQLESETLSQCESLRGGSSARQQDHVPQCSEDGRFRHVQCSGAGGECWCVNAEGAEISGSRQNGSAVYCLTSCQLHRQQALLSGDAPLVPQCQASGEYQAVQCDSTRGQCWCVDLEGMELYGTRQNGKPSQCPGSCEVRSRRLLHGVGERSPPQCSADGSFLSVQCKFVNSTDRMVLDLLHTFNRFPKVFQTFSSFRQMFPEVSSYCFCADSRGRELPSTGVELLLDEVYDTAFSGLESGRSFSQTNMYRILQRRFLAIQLAMSGRFRCPSPCESERSAGALAGNVFVASCASDGGYVPTQCQAGGQCWCVDQTGKEIFGTRQHGGHPDCAGVKDCTSERRQALSRLFSSPSGQVPSAKDSETHPVPSPLSPCSPQLQQLLLGTLGESLSERSDLGDILAETIQGMFPSGAMALKALSLASNPKRLQENLFGGKFLGNAGMFNFTGAVGVSGTLSFSQASLANNQDLVQLISAILENGDFLSTLRQTILLSKAEDSTQLGSVLFESAQSGGAGCEREPSALYVPSCDDSGQYQEIQCQGSECWCADRQGQEVTGSRFNGQRPRCPSRCERELNMFNRMKSLNHLLLCPPCVSLGPSWCQLLTDRGQSVVGYEPECQVDGRLFSPLQCDQTDCWCVSQTDGQELPGTRTPRGTGKSPACDSPQCPSLFSDITVTYGDVVCRSDVIGGQQNCDLICHLGYESTLPVNMQLLCDVETRAWVTEAPLPQACQRLQVLQTVQTSVVLQLTLPPGQGPCSSSLHSSLQTSLLHDMRAQGLCSLQVGLTSVSVSVCDESSVSVECESEESVSVQVSWRALLSDLPVSVLPDLHDIVVCPAGMFSSGGVCSPCPQGSYQDQEGSDFCTMCPEGTSTNGASTATQFCLCIIGHEFTTEAQKTFERLSFLKASSGVYRTMVFAAEGTTLTDVHRFCQDECTQNTCCDGFILNQNVLSGGTIMCGLLSYPDMLLCSEADWDVSGLAKANRICGAGVTYNKLQKQFIFNFGGQDFTITLPTSSKNKTDYQATIIGFQGIYLWKGIFSLLNSPITRSQNLNQLFVTLYLILSRPVDAVKETFVALDSSAVVVDSERDIPSLHYWIFKHQFSAQEAQLWCLKRCEEEELCHLADVRDESSVYFTCALYPDTQVCGAYDKPLRQACSPVLPQQPHTAHTKKVDLTGSVESFYSRVPFKKMVSYSVRSRVNLSDKPITEGFRECERRCDEDPCCRGIGYVRDTQSPGSDVLCLTLNSFGIQTCGEGERTTWRVQDCTPSKVETGVYPLGWYEKPVNQWTKSPRLCPSFQLRVPSKNVSLSEWRLLDASSTLVDPSVSTFDIIHISKDIAEDLDRTRDWCLSGEKHLHLGRTDSAVRCVLYPDTLACVQTVSLSQMASCSLHGALLLTRAALTSVFIPAHGTLQGSAVTTLLGSDRKTVRQFLGVPYARPPIRALRFVPPQPAEWSGTWIATVTRPSCLQPGAVESSASSEDCLYLNIFVPSGIVRSTAVLVFFHNPSGAASDDTASLLDGSYLAAVGNIVVVTVNTRVAAFGFLSTGSTALPGNAGFQDQVAALKWVQENIEAFGGDPRLVTVGAERSGGDVASLHLTSPSSRGLFDRMLLMGGSVFSPASVLSVSKAQGQAEALARELGCPPSSDPEQLGSCLRAAPAQDLNAAQTKLLSVSGPLQAWGPVVDGVSVQGKPSMALMNAGFHRADLLLGSSAEDGLISRAKRIKNFEELQGRADSKTAFYEALSNSLGGDEANAFVKAAATWFYSMQHSPSPAGYNLFSQALNSATRDLFIVCPTIKMANFWAANTRSNVFMYYLPEDTAQTSADLSVPLDVHYAFGLPHSPLTYDLFTNTERRLSLQMMTYMANFIKSGNPNQAHRVSRVAFSEAALPPWHAFQSHPEGDSYMEVEPGLSNHRGLRRPQCSFWADYVPSLTASTGGYKSKLKIRLCKSSVCLTNHRHLCPKKTE</sequence>
<name>A0AAZ3P6Z8_ONCTS</name>
<evidence type="ECO:0000256" key="4">
    <source>
        <dbReference type="ARBA" id="ARBA00022525"/>
    </source>
</evidence>
<reference evidence="20" key="1">
    <citation type="journal article" date="2018" name="PLoS ONE">
        <title>Chinook salmon (Oncorhynchus tshawytscha) genome and transcriptome.</title>
        <authorList>
            <person name="Christensen K.A."/>
            <person name="Leong J.S."/>
            <person name="Sakhrani D."/>
            <person name="Biagi C.A."/>
            <person name="Minkley D.R."/>
            <person name="Withler R.E."/>
            <person name="Rondeau E.B."/>
            <person name="Koop B.F."/>
            <person name="Devlin R.H."/>
        </authorList>
    </citation>
    <scope>NUCLEOTIDE SEQUENCE [LARGE SCALE GENOMIC DNA]</scope>
</reference>
<feature type="chain" id="PRO_5044318516" description="Thyroglobulin" evidence="17">
    <location>
        <begin position="21"/>
        <end position="1983"/>
    </location>
</feature>
<keyword evidence="6" id="KW-0765">Sulfation</keyword>
<dbReference type="PROSITE" id="PS00484">
    <property type="entry name" value="THYROGLOBULIN_1_1"/>
    <property type="match status" value="2"/>
</dbReference>
<evidence type="ECO:0000256" key="11">
    <source>
        <dbReference type="ARBA" id="ARBA00022920"/>
    </source>
</evidence>
<dbReference type="Ensembl" id="ENSOTST00005151865.1">
    <property type="protein sequence ID" value="ENSOTSP00005111649.1"/>
    <property type="gene ID" value="ENSOTSG00005067399.1"/>
</dbReference>
<evidence type="ECO:0000259" key="18">
    <source>
        <dbReference type="PROSITE" id="PS51162"/>
    </source>
</evidence>
<feature type="domain" description="Thyroglobulin type-1" evidence="18">
    <location>
        <begin position="32"/>
        <end position="93"/>
    </location>
</feature>
<evidence type="ECO:0000313" key="19">
    <source>
        <dbReference type="Ensembl" id="ENSOTSP00005111649.1"/>
    </source>
</evidence>
<evidence type="ECO:0000256" key="8">
    <source>
        <dbReference type="ARBA" id="ARBA00022702"/>
    </source>
</evidence>
<dbReference type="SUPFAM" id="SSF53474">
    <property type="entry name" value="alpha/beta-Hydrolases"/>
    <property type="match status" value="1"/>
</dbReference>
<dbReference type="CDD" id="cd00191">
    <property type="entry name" value="TY"/>
    <property type="match status" value="5"/>
</dbReference>
<evidence type="ECO:0000256" key="3">
    <source>
        <dbReference type="ARBA" id="ARBA00017326"/>
    </source>
</evidence>
<keyword evidence="11" id="KW-0795">Thyroid hormone</keyword>
<dbReference type="GO" id="GO:0005615">
    <property type="term" value="C:extracellular space"/>
    <property type="evidence" value="ECO:0007669"/>
    <property type="project" value="TreeGrafter"/>
</dbReference>
<keyword evidence="8" id="KW-0372">Hormone</keyword>
<dbReference type="PANTHER" id="PTHR14093:SF19">
    <property type="entry name" value="THYROGLOBULIN"/>
    <property type="match status" value="1"/>
</dbReference>
<evidence type="ECO:0000313" key="20">
    <source>
        <dbReference type="Proteomes" id="UP000694402"/>
    </source>
</evidence>
<comment type="subcellular location">
    <subcellularLocation>
        <location evidence="1">Secreted</location>
    </subcellularLocation>
</comment>
<dbReference type="SMART" id="SM00211">
    <property type="entry name" value="TY"/>
    <property type="match status" value="5"/>
</dbReference>
<organism evidence="19 20">
    <name type="scientific">Oncorhynchus tshawytscha</name>
    <name type="common">Chinook salmon</name>
    <name type="synonym">Salmo tshawytscha</name>
    <dbReference type="NCBI Taxonomy" id="74940"/>
    <lineage>
        <taxon>Eukaryota</taxon>
        <taxon>Metazoa</taxon>
        <taxon>Chordata</taxon>
        <taxon>Craniata</taxon>
        <taxon>Vertebrata</taxon>
        <taxon>Euteleostomi</taxon>
        <taxon>Actinopterygii</taxon>
        <taxon>Neopterygii</taxon>
        <taxon>Teleostei</taxon>
        <taxon>Protacanthopterygii</taxon>
        <taxon>Salmoniformes</taxon>
        <taxon>Salmonidae</taxon>
        <taxon>Salmoninae</taxon>
        <taxon>Oncorhynchus</taxon>
    </lineage>
</organism>
<keyword evidence="12 15" id="KW-1015">Disulfide bond</keyword>
<evidence type="ECO:0000256" key="6">
    <source>
        <dbReference type="ARBA" id="ARBA00022641"/>
    </source>
</evidence>
<feature type="disulfide bond" evidence="15">
    <location>
        <begin position="136"/>
        <end position="156"/>
    </location>
</feature>
<evidence type="ECO:0000256" key="2">
    <source>
        <dbReference type="ARBA" id="ARBA00005964"/>
    </source>
</evidence>
<dbReference type="Gene3D" id="4.10.800.10">
    <property type="entry name" value="Thyroglobulin type-1"/>
    <property type="match status" value="6"/>
</dbReference>
<keyword evidence="7" id="KW-0405">Iodination</keyword>
<reference evidence="19" key="2">
    <citation type="submission" date="2025-08" db="UniProtKB">
        <authorList>
            <consortium name="Ensembl"/>
        </authorList>
    </citation>
    <scope>IDENTIFICATION</scope>
</reference>
<dbReference type="PANTHER" id="PTHR14093">
    <property type="entry name" value="HLA CLASS II GAMMA CHAIN"/>
    <property type="match status" value="1"/>
</dbReference>
<feature type="disulfide bond" evidence="15">
    <location>
        <begin position="127"/>
        <end position="134"/>
    </location>
</feature>
<comment type="similarity">
    <text evidence="2">Belongs to the type-B carboxylesterase/lipase family.</text>
</comment>
<dbReference type="InterPro" id="IPR000716">
    <property type="entry name" value="Thyroglobulin_1"/>
</dbReference>
<evidence type="ECO:0000256" key="12">
    <source>
        <dbReference type="ARBA" id="ARBA00023157"/>
    </source>
</evidence>
<feature type="region of interest" description="Disordered" evidence="16">
    <location>
        <begin position="372"/>
        <end position="395"/>
    </location>
</feature>
<evidence type="ECO:0000256" key="10">
    <source>
        <dbReference type="ARBA" id="ARBA00022737"/>
    </source>
</evidence>
<feature type="disulfide bond" evidence="15">
    <location>
        <begin position="64"/>
        <end position="71"/>
    </location>
</feature>
<feature type="domain" description="Thyroglobulin type-1" evidence="18">
    <location>
        <begin position="589"/>
        <end position="682"/>
    </location>
</feature>
<dbReference type="InterPro" id="IPR019819">
    <property type="entry name" value="Carboxylesterase_B_CS"/>
</dbReference>
<dbReference type="GO" id="GO:0042446">
    <property type="term" value="P:hormone biosynthetic process"/>
    <property type="evidence" value="ECO:0007669"/>
    <property type="project" value="UniProtKB-KW"/>
</dbReference>
<evidence type="ECO:0000256" key="15">
    <source>
        <dbReference type="PROSITE-ProRule" id="PRU00500"/>
    </source>
</evidence>
<feature type="disulfide bond" evidence="15">
    <location>
        <begin position="160"/>
        <end position="179"/>
    </location>
</feature>
<keyword evidence="10" id="KW-0677">Repeat</keyword>
<dbReference type="SUPFAM" id="SSF57610">
    <property type="entry name" value="Thyroglobulin type-1 domain"/>
    <property type="match status" value="6"/>
</dbReference>
<evidence type="ECO:0000256" key="13">
    <source>
        <dbReference type="ARBA" id="ARBA00023180"/>
    </source>
</evidence>
<keyword evidence="9 17" id="KW-0732">Signal</keyword>
<keyword evidence="5" id="KW-0893">Thyroid hormones biosynthesis</keyword>
<dbReference type="GeneTree" id="ENSGT00940000159300"/>
<dbReference type="Gene3D" id="3.40.50.1820">
    <property type="entry name" value="alpha/beta hydrolase"/>
    <property type="match status" value="1"/>
</dbReference>
<feature type="disulfide bond" evidence="15">
    <location>
        <begin position="334"/>
        <end position="354"/>
    </location>
</feature>
<feature type="disulfide bond" evidence="15">
    <location>
        <begin position="73"/>
        <end position="93"/>
    </location>
</feature>
<feature type="signal peptide" evidence="17">
    <location>
        <begin position="1"/>
        <end position="20"/>
    </location>
</feature>
<comment type="caution">
    <text evidence="15">Lacks conserved residue(s) required for the propagation of feature annotation.</text>
</comment>
<evidence type="ECO:0000256" key="9">
    <source>
        <dbReference type="ARBA" id="ARBA00022729"/>
    </source>
</evidence>
<dbReference type="Proteomes" id="UP000694402">
    <property type="component" value="Unassembled WGS sequence"/>
</dbReference>
<evidence type="ECO:0000256" key="5">
    <source>
        <dbReference type="ARBA" id="ARBA00022534"/>
    </source>
</evidence>
<reference evidence="19" key="3">
    <citation type="submission" date="2025-09" db="UniProtKB">
        <authorList>
            <consortium name="Ensembl"/>
        </authorList>
    </citation>
    <scope>IDENTIFICATION</scope>
</reference>
<feature type="domain" description="Thyroglobulin type-1" evidence="18">
    <location>
        <begin position="294"/>
        <end position="354"/>
    </location>
</feature>
<feature type="disulfide bond" evidence="15">
    <location>
        <begin position="97"/>
        <end position="116"/>
    </location>
</feature>
<keyword evidence="20" id="KW-1185">Reference proteome</keyword>
<dbReference type="GO" id="GO:0006590">
    <property type="term" value="P:thyroid hormone generation"/>
    <property type="evidence" value="ECO:0007669"/>
    <property type="project" value="TreeGrafter"/>
</dbReference>
<evidence type="ECO:0000256" key="1">
    <source>
        <dbReference type="ARBA" id="ARBA00004613"/>
    </source>
</evidence>
<dbReference type="InterPro" id="IPR052001">
    <property type="entry name" value="MHC-II_Gamma/Thyroglobulin"/>
</dbReference>
<dbReference type="Pfam" id="PF07699">
    <property type="entry name" value="Ephrin_rec_like"/>
    <property type="match status" value="1"/>
</dbReference>
<accession>A0AAZ3P6Z8</accession>